<dbReference type="GO" id="GO:0016787">
    <property type="term" value="F:hydrolase activity"/>
    <property type="evidence" value="ECO:0007669"/>
    <property type="project" value="InterPro"/>
</dbReference>
<reference evidence="3 4" key="1">
    <citation type="submission" date="2019-02" db="EMBL/GenBank/DDBJ databases">
        <title>Deep-cultivation of Planctomycetes and their phenomic and genomic characterization uncovers novel biology.</title>
        <authorList>
            <person name="Wiegand S."/>
            <person name="Jogler M."/>
            <person name="Boedeker C."/>
            <person name="Pinto D."/>
            <person name="Vollmers J."/>
            <person name="Rivas-Marin E."/>
            <person name="Kohn T."/>
            <person name="Peeters S.H."/>
            <person name="Heuer A."/>
            <person name="Rast P."/>
            <person name="Oberbeckmann S."/>
            <person name="Bunk B."/>
            <person name="Jeske O."/>
            <person name="Meyerdierks A."/>
            <person name="Storesund J.E."/>
            <person name="Kallscheuer N."/>
            <person name="Luecker S."/>
            <person name="Lage O.M."/>
            <person name="Pohl T."/>
            <person name="Merkel B.J."/>
            <person name="Hornburger P."/>
            <person name="Mueller R.-W."/>
            <person name="Bruemmer F."/>
            <person name="Labrenz M."/>
            <person name="Spormann A.M."/>
            <person name="Op den Camp H."/>
            <person name="Overmann J."/>
            <person name="Amann R."/>
            <person name="Jetten M.S.M."/>
            <person name="Mascher T."/>
            <person name="Medema M.H."/>
            <person name="Devos D.P."/>
            <person name="Kaster A.-K."/>
            <person name="Ovreas L."/>
            <person name="Rohde M."/>
            <person name="Galperin M.Y."/>
            <person name="Jogler C."/>
        </authorList>
    </citation>
    <scope>NUCLEOTIDE SEQUENCE [LARGE SCALE GENOMIC DNA]</scope>
    <source>
        <strain evidence="3 4">Mal33</strain>
    </source>
</reference>
<dbReference type="AlphaFoldDB" id="A0A518J0G2"/>
<dbReference type="PROSITE" id="PS51257">
    <property type="entry name" value="PROKAR_LIPOPROTEIN"/>
    <property type="match status" value="1"/>
</dbReference>
<dbReference type="InterPro" id="IPR010496">
    <property type="entry name" value="AL/BT2_dom"/>
</dbReference>
<protein>
    <recommendedName>
        <fullName evidence="2">3-keto-alpha-glucoside-1,2-lyase/3-keto-2-hydroxy-glucal hydratase domain-containing protein</fullName>
    </recommendedName>
</protein>
<dbReference type="RefSeq" id="WP_417734777.1">
    <property type="nucleotide sequence ID" value="NZ_CP036318.1"/>
</dbReference>
<accession>A0A518J0G2</accession>
<dbReference type="Proteomes" id="UP000316770">
    <property type="component" value="Chromosome"/>
</dbReference>
<dbReference type="Gene3D" id="2.60.120.560">
    <property type="entry name" value="Exo-inulinase, domain 1"/>
    <property type="match status" value="1"/>
</dbReference>
<dbReference type="EMBL" id="CP036318">
    <property type="protein sequence ID" value="QDV58822.1"/>
    <property type="molecule type" value="Genomic_DNA"/>
</dbReference>
<organism evidence="3 4">
    <name type="scientific">Rosistilla oblonga</name>
    <dbReference type="NCBI Taxonomy" id="2527990"/>
    <lineage>
        <taxon>Bacteria</taxon>
        <taxon>Pseudomonadati</taxon>
        <taxon>Planctomycetota</taxon>
        <taxon>Planctomycetia</taxon>
        <taxon>Pirellulales</taxon>
        <taxon>Pirellulaceae</taxon>
        <taxon>Rosistilla</taxon>
    </lineage>
</organism>
<feature type="chain" id="PRO_5022147285" description="3-keto-alpha-glucoside-1,2-lyase/3-keto-2-hydroxy-glucal hydratase domain-containing protein" evidence="1">
    <location>
        <begin position="25"/>
        <end position="245"/>
    </location>
</feature>
<sequence precursor="true">MLLRSLIASLCATVCVSFSCPVSAEETATLIFEDDFQRNESQEQTDEVGNGWKTNSKARAGGNKQVDLRDGAMYIYIHETADHGVSVVQPAEFRDGRVEVKFMLEDDRDSLGLNFADLKFKEVWAGHLCRVDIGTKAVAITDLKTGVMDLKIRTQRKAGTLPAEQQKMLKTKTKRVANKLETGKWYHAVATIVGDTLSVSIDGKEIASFSSPGIAHPTKRMLRLAVKRNVVVDDLKIYSLGGGKS</sequence>
<dbReference type="Pfam" id="PF06439">
    <property type="entry name" value="3keto-disac_hyd"/>
    <property type="match status" value="1"/>
</dbReference>
<feature type="domain" description="3-keto-alpha-glucoside-1,2-lyase/3-keto-2-hydroxy-glucal hydratase" evidence="2">
    <location>
        <begin position="50"/>
        <end position="215"/>
    </location>
</feature>
<evidence type="ECO:0000313" key="3">
    <source>
        <dbReference type="EMBL" id="QDV58822.1"/>
    </source>
</evidence>
<name>A0A518J0G2_9BACT</name>
<keyword evidence="1" id="KW-0732">Signal</keyword>
<dbReference type="InterPro" id="IPR013320">
    <property type="entry name" value="ConA-like_dom_sf"/>
</dbReference>
<gene>
    <name evidence="3" type="ORF">Mal33_48470</name>
</gene>
<evidence type="ECO:0000259" key="2">
    <source>
        <dbReference type="Pfam" id="PF06439"/>
    </source>
</evidence>
<evidence type="ECO:0000313" key="4">
    <source>
        <dbReference type="Proteomes" id="UP000316770"/>
    </source>
</evidence>
<evidence type="ECO:0000256" key="1">
    <source>
        <dbReference type="SAM" id="SignalP"/>
    </source>
</evidence>
<feature type="signal peptide" evidence="1">
    <location>
        <begin position="1"/>
        <end position="24"/>
    </location>
</feature>
<keyword evidence="4" id="KW-1185">Reference proteome</keyword>
<proteinExistence type="predicted"/>
<dbReference type="SUPFAM" id="SSF49899">
    <property type="entry name" value="Concanavalin A-like lectins/glucanases"/>
    <property type="match status" value="1"/>
</dbReference>